<evidence type="ECO:0000256" key="8">
    <source>
        <dbReference type="ARBA" id="ARBA00022968"/>
    </source>
</evidence>
<evidence type="ECO:0000313" key="15">
    <source>
        <dbReference type="EMBL" id="KRN88339.1"/>
    </source>
</evidence>
<evidence type="ECO:0000256" key="1">
    <source>
        <dbReference type="ARBA" id="ARBA00004323"/>
    </source>
</evidence>
<evidence type="ECO:0000256" key="4">
    <source>
        <dbReference type="ARBA" id="ARBA00022679"/>
    </source>
</evidence>
<evidence type="ECO:0000256" key="13">
    <source>
        <dbReference type="ARBA" id="ARBA00023180"/>
    </source>
</evidence>
<dbReference type="GO" id="GO:0016020">
    <property type="term" value="C:membrane"/>
    <property type="evidence" value="ECO:0007669"/>
    <property type="project" value="InterPro"/>
</dbReference>
<keyword evidence="11" id="KW-0472">Membrane</keyword>
<dbReference type="PANTHER" id="PTHR46025:SF3">
    <property type="entry name" value="XYLOSYLTRANSFERASE OXT"/>
    <property type="match status" value="1"/>
</dbReference>
<evidence type="ECO:0000256" key="6">
    <source>
        <dbReference type="ARBA" id="ARBA00022723"/>
    </source>
</evidence>
<evidence type="ECO:0000256" key="3">
    <source>
        <dbReference type="ARBA" id="ARBA00022676"/>
    </source>
</evidence>
<protein>
    <recommendedName>
        <fullName evidence="14">Peptide O-xylosyltransferase</fullName>
    </recommendedName>
</protein>
<dbReference type="Pfam" id="PF02485">
    <property type="entry name" value="Branch"/>
    <property type="match status" value="1"/>
</dbReference>
<evidence type="ECO:0000256" key="10">
    <source>
        <dbReference type="ARBA" id="ARBA00023034"/>
    </source>
</evidence>
<sequence length="300" mass="35940">MLKQAVLIIVHKNTYVLEKNLQLLDSPYIDIFIHVDKKCSDFKYNFYKSLVKYSTIIYVKPRLSVYWASFSQVKVELLLLEAASKYSQYSYFHLISGQDLLMKPVSDLISYFDKSDKLFIEFRKLSNSNKWDKKVYQRVSVKHILIDYVRDKHVVVQYLARFLNKVYAQLQETIGIDLVRKNHIILRYGSQWFSLPYDSVKYILDKKDEIYHNYCRSWLVDEIFIQSTIATSSLFVKRLADTNKRKIRWNKNSAHPYVWRISDFDKLVTTSAFFARKFDERIDKNIINKIYNYISLEMKK</sequence>
<evidence type="ECO:0000313" key="16">
    <source>
        <dbReference type="Proteomes" id="UP000051529"/>
    </source>
</evidence>
<evidence type="ECO:0000256" key="7">
    <source>
        <dbReference type="ARBA" id="ARBA00022824"/>
    </source>
</evidence>
<comment type="caution">
    <text evidence="15">The sequence shown here is derived from an EMBL/GenBank/DDBJ whole genome shotgun (WGS) entry which is preliminary data.</text>
</comment>
<keyword evidence="5" id="KW-0812">Transmembrane</keyword>
<dbReference type="AlphaFoldDB" id="A0A0R2KG06"/>
<evidence type="ECO:0000256" key="12">
    <source>
        <dbReference type="ARBA" id="ARBA00023157"/>
    </source>
</evidence>
<dbReference type="GO" id="GO:0046872">
    <property type="term" value="F:metal ion binding"/>
    <property type="evidence" value="ECO:0007669"/>
    <property type="project" value="UniProtKB-KW"/>
</dbReference>
<comment type="subcellular location">
    <subcellularLocation>
        <location evidence="2">Endoplasmic reticulum membrane</location>
        <topology evidence="2">Single-pass type II membrane protein</topology>
    </subcellularLocation>
    <subcellularLocation>
        <location evidence="1">Golgi apparatus membrane</location>
        <topology evidence="1">Single-pass type II membrane protein</topology>
    </subcellularLocation>
</comment>
<keyword evidence="6" id="KW-0479">Metal-binding</keyword>
<dbReference type="InterPro" id="IPR043538">
    <property type="entry name" value="XYLT"/>
</dbReference>
<evidence type="ECO:0000256" key="5">
    <source>
        <dbReference type="ARBA" id="ARBA00022692"/>
    </source>
</evidence>
<dbReference type="PANTHER" id="PTHR46025">
    <property type="entry name" value="XYLOSYLTRANSFERASE OXT"/>
    <property type="match status" value="1"/>
</dbReference>
<proteinExistence type="predicted"/>
<keyword evidence="8" id="KW-0735">Signal-anchor</keyword>
<dbReference type="InterPro" id="IPR003406">
    <property type="entry name" value="Glyco_trans_14"/>
</dbReference>
<dbReference type="GO" id="GO:0015012">
    <property type="term" value="P:heparan sulfate proteoglycan biosynthetic process"/>
    <property type="evidence" value="ECO:0007669"/>
    <property type="project" value="TreeGrafter"/>
</dbReference>
<keyword evidence="13" id="KW-0325">Glycoprotein</keyword>
<evidence type="ECO:0000256" key="14">
    <source>
        <dbReference type="ARBA" id="ARBA00042865"/>
    </source>
</evidence>
<reference evidence="15 16" key="1">
    <citation type="journal article" date="2015" name="Genome Announc.">
        <title>Expanding the biotechnology potential of lactobacilli through comparative genomics of 213 strains and associated genera.</title>
        <authorList>
            <person name="Sun Z."/>
            <person name="Harris H.M."/>
            <person name="McCann A."/>
            <person name="Guo C."/>
            <person name="Argimon S."/>
            <person name="Zhang W."/>
            <person name="Yang X."/>
            <person name="Jeffery I.B."/>
            <person name="Cooney J.C."/>
            <person name="Kagawa T.F."/>
            <person name="Liu W."/>
            <person name="Song Y."/>
            <person name="Salvetti E."/>
            <person name="Wrobel A."/>
            <person name="Rasinkangas P."/>
            <person name="Parkhill J."/>
            <person name="Rea M.C."/>
            <person name="O'Sullivan O."/>
            <person name="Ritari J."/>
            <person name="Douillard F.P."/>
            <person name="Paul Ross R."/>
            <person name="Yang R."/>
            <person name="Briner A.E."/>
            <person name="Felis G.E."/>
            <person name="de Vos W.M."/>
            <person name="Barrangou R."/>
            <person name="Klaenhammer T.R."/>
            <person name="Caufield P.W."/>
            <person name="Cui Y."/>
            <person name="Zhang H."/>
            <person name="O'Toole P.W."/>
        </authorList>
    </citation>
    <scope>NUCLEOTIDE SEQUENCE [LARGE SCALE GENOMIC DNA]</scope>
    <source>
        <strain evidence="15 16">DSM 16698</strain>
    </source>
</reference>
<gene>
    <name evidence="15" type="ORF">IV44_GL001280</name>
</gene>
<dbReference type="EMBL" id="JQBQ01000043">
    <property type="protein sequence ID" value="KRN88339.1"/>
    <property type="molecule type" value="Genomic_DNA"/>
</dbReference>
<keyword evidence="4 15" id="KW-0808">Transferase</keyword>
<keyword evidence="10" id="KW-0333">Golgi apparatus</keyword>
<dbReference type="RefSeq" id="WP_052543207.1">
    <property type="nucleotide sequence ID" value="NZ_JQBQ01000043.1"/>
</dbReference>
<evidence type="ECO:0000256" key="2">
    <source>
        <dbReference type="ARBA" id="ARBA00004648"/>
    </source>
</evidence>
<name>A0A0R2KG06_LACAM</name>
<keyword evidence="3" id="KW-0328">Glycosyltransferase</keyword>
<evidence type="ECO:0000256" key="9">
    <source>
        <dbReference type="ARBA" id="ARBA00022989"/>
    </source>
</evidence>
<accession>A0A0R2KG06</accession>
<organism evidence="15 16">
    <name type="scientific">Lactobacillus amylovorus subsp. animalium DSM 16698</name>
    <dbReference type="NCBI Taxonomy" id="695563"/>
    <lineage>
        <taxon>Bacteria</taxon>
        <taxon>Bacillati</taxon>
        <taxon>Bacillota</taxon>
        <taxon>Bacilli</taxon>
        <taxon>Lactobacillales</taxon>
        <taxon>Lactobacillaceae</taxon>
        <taxon>Lactobacillus</taxon>
        <taxon>Lactobacillus amylovorus subsp. animalium</taxon>
    </lineage>
</organism>
<keyword evidence="12" id="KW-1015">Disulfide bond</keyword>
<dbReference type="PATRIC" id="fig|695563.3.peg.1333"/>
<dbReference type="GO" id="GO:0030158">
    <property type="term" value="F:protein xylosyltransferase activity"/>
    <property type="evidence" value="ECO:0007669"/>
    <property type="project" value="InterPro"/>
</dbReference>
<dbReference type="GO" id="GO:0050650">
    <property type="term" value="P:chondroitin sulfate proteoglycan biosynthetic process"/>
    <property type="evidence" value="ECO:0007669"/>
    <property type="project" value="TreeGrafter"/>
</dbReference>
<dbReference type="Proteomes" id="UP000051529">
    <property type="component" value="Unassembled WGS sequence"/>
</dbReference>
<keyword evidence="7" id="KW-0256">Endoplasmic reticulum</keyword>
<evidence type="ECO:0000256" key="11">
    <source>
        <dbReference type="ARBA" id="ARBA00023136"/>
    </source>
</evidence>
<keyword evidence="9" id="KW-1133">Transmembrane helix</keyword>